<dbReference type="SUPFAM" id="SSF140990">
    <property type="entry name" value="FtsH protease domain-like"/>
    <property type="match status" value="1"/>
</dbReference>
<proteinExistence type="inferred from homology"/>
<evidence type="ECO:0000256" key="12">
    <source>
        <dbReference type="ARBA" id="ARBA00023049"/>
    </source>
</evidence>
<protein>
    <recommendedName>
        <fullName evidence="15">ATP-dependent zinc metalloprotease FtsH</fullName>
        <ecNumber evidence="15">3.4.24.-</ecNumber>
    </recommendedName>
</protein>
<dbReference type="HAMAP" id="MF_01458">
    <property type="entry name" value="FtsH"/>
    <property type="match status" value="1"/>
</dbReference>
<keyword evidence="10 15" id="KW-0067">ATP-binding</keyword>
<accession>A0A7C8HH18</accession>
<dbReference type="GO" id="GO:0030163">
    <property type="term" value="P:protein catabolic process"/>
    <property type="evidence" value="ECO:0007669"/>
    <property type="project" value="UniProtKB-UniRule"/>
</dbReference>
<evidence type="ECO:0000256" key="5">
    <source>
        <dbReference type="ARBA" id="ARBA00022692"/>
    </source>
</evidence>
<evidence type="ECO:0000313" key="19">
    <source>
        <dbReference type="Proteomes" id="UP000483018"/>
    </source>
</evidence>
<dbReference type="InterPro" id="IPR003593">
    <property type="entry name" value="AAA+_ATPase"/>
</dbReference>
<evidence type="ECO:0000256" key="10">
    <source>
        <dbReference type="ARBA" id="ARBA00022840"/>
    </source>
</evidence>
<evidence type="ECO:0000256" key="4">
    <source>
        <dbReference type="ARBA" id="ARBA00022670"/>
    </source>
</evidence>
<dbReference type="CDD" id="cd19501">
    <property type="entry name" value="RecA-like_FtsH"/>
    <property type="match status" value="1"/>
</dbReference>
<dbReference type="GO" id="GO:0004176">
    <property type="term" value="F:ATP-dependent peptidase activity"/>
    <property type="evidence" value="ECO:0007669"/>
    <property type="project" value="InterPro"/>
</dbReference>
<dbReference type="SMART" id="SM00382">
    <property type="entry name" value="AAA"/>
    <property type="match status" value="1"/>
</dbReference>
<dbReference type="InterPro" id="IPR027417">
    <property type="entry name" value="P-loop_NTPase"/>
</dbReference>
<organism evidence="18 19">
    <name type="scientific">Defluviitalea raffinosedens</name>
    <dbReference type="NCBI Taxonomy" id="1450156"/>
    <lineage>
        <taxon>Bacteria</taxon>
        <taxon>Bacillati</taxon>
        <taxon>Bacillota</taxon>
        <taxon>Clostridia</taxon>
        <taxon>Lachnospirales</taxon>
        <taxon>Defluviitaleaceae</taxon>
        <taxon>Defluviitalea</taxon>
    </lineage>
</organism>
<dbReference type="InterPro" id="IPR003960">
    <property type="entry name" value="ATPase_AAA_CS"/>
</dbReference>
<comment type="cofactor">
    <cofactor evidence="15">
        <name>Zn(2+)</name>
        <dbReference type="ChEBI" id="CHEBI:29105"/>
    </cofactor>
    <text evidence="15">Binds 1 zinc ion per subunit.</text>
</comment>
<dbReference type="GO" id="GO:0016887">
    <property type="term" value="F:ATP hydrolysis activity"/>
    <property type="evidence" value="ECO:0007669"/>
    <property type="project" value="UniProtKB-UniRule"/>
</dbReference>
<dbReference type="GO" id="GO:0005524">
    <property type="term" value="F:ATP binding"/>
    <property type="evidence" value="ECO:0007669"/>
    <property type="project" value="UniProtKB-UniRule"/>
</dbReference>
<reference evidence="18 19" key="1">
    <citation type="submission" date="2019-12" db="EMBL/GenBank/DDBJ databases">
        <title>Defluviitalea raffinosedens, isolated from a biogas fermenter, genome sequencing and characterization.</title>
        <authorList>
            <person name="Rettenmaier R."/>
            <person name="Schneider M."/>
            <person name="Neuhaus K."/>
            <person name="Liebl W."/>
            <person name="Zverlov V."/>
        </authorList>
    </citation>
    <scope>NUCLEOTIDE SEQUENCE [LARGE SCALE GENOMIC DNA]</scope>
    <source>
        <strain evidence="18 19">249c-K6</strain>
    </source>
</reference>
<dbReference type="GO" id="GO:0005886">
    <property type="term" value="C:plasma membrane"/>
    <property type="evidence" value="ECO:0007669"/>
    <property type="project" value="UniProtKB-SubCell"/>
</dbReference>
<evidence type="ECO:0000256" key="16">
    <source>
        <dbReference type="RuleBase" id="RU003651"/>
    </source>
</evidence>
<evidence type="ECO:0000256" key="8">
    <source>
        <dbReference type="ARBA" id="ARBA00022801"/>
    </source>
</evidence>
<dbReference type="NCBIfam" id="TIGR01241">
    <property type="entry name" value="FtsH_fam"/>
    <property type="match status" value="1"/>
</dbReference>
<evidence type="ECO:0000256" key="11">
    <source>
        <dbReference type="ARBA" id="ARBA00022989"/>
    </source>
</evidence>
<dbReference type="OrthoDB" id="9809379at2"/>
<comment type="function">
    <text evidence="15">Acts as a processive, ATP-dependent zinc metallopeptidase for both cytoplasmic and membrane proteins. Plays a role in the quality control of integral membrane proteins.</text>
</comment>
<dbReference type="AlphaFoldDB" id="A0A7C8HH18"/>
<dbReference type="Gene3D" id="3.40.50.300">
    <property type="entry name" value="P-loop containing nucleotide triphosphate hydrolases"/>
    <property type="match status" value="1"/>
</dbReference>
<keyword evidence="19" id="KW-1185">Reference proteome</keyword>
<feature type="active site" evidence="15">
    <location>
        <position position="425"/>
    </location>
</feature>
<keyword evidence="3 15" id="KW-1003">Cell membrane</keyword>
<evidence type="ECO:0000259" key="17">
    <source>
        <dbReference type="SMART" id="SM00382"/>
    </source>
</evidence>
<evidence type="ECO:0000256" key="3">
    <source>
        <dbReference type="ARBA" id="ARBA00022475"/>
    </source>
</evidence>
<evidence type="ECO:0000256" key="2">
    <source>
        <dbReference type="ARBA" id="ARBA00010044"/>
    </source>
</evidence>
<comment type="subcellular location">
    <subcellularLocation>
        <location evidence="15">Cell membrane</location>
        <topology evidence="15">Multi-pass membrane protein</topology>
        <orientation evidence="15">Cytoplasmic side</orientation>
    </subcellularLocation>
    <subcellularLocation>
        <location evidence="1">Membrane</location>
    </subcellularLocation>
</comment>
<evidence type="ECO:0000313" key="18">
    <source>
        <dbReference type="EMBL" id="KAE9635010.1"/>
    </source>
</evidence>
<dbReference type="EMBL" id="WSLF01000004">
    <property type="protein sequence ID" value="KAE9635010.1"/>
    <property type="molecule type" value="Genomic_DNA"/>
</dbReference>
<dbReference type="Gene3D" id="1.10.8.60">
    <property type="match status" value="1"/>
</dbReference>
<dbReference type="SUPFAM" id="SSF52540">
    <property type="entry name" value="P-loop containing nucleoside triphosphate hydrolases"/>
    <property type="match status" value="1"/>
</dbReference>
<dbReference type="Gene3D" id="1.20.58.760">
    <property type="entry name" value="Peptidase M41"/>
    <property type="match status" value="1"/>
</dbReference>
<keyword evidence="11 15" id="KW-1133">Transmembrane helix</keyword>
<dbReference type="Proteomes" id="UP000483018">
    <property type="component" value="Unassembled WGS sequence"/>
</dbReference>
<dbReference type="Pfam" id="PF00004">
    <property type="entry name" value="AAA"/>
    <property type="match status" value="1"/>
</dbReference>
<evidence type="ECO:0000256" key="6">
    <source>
        <dbReference type="ARBA" id="ARBA00022723"/>
    </source>
</evidence>
<evidence type="ECO:0000256" key="15">
    <source>
        <dbReference type="HAMAP-Rule" id="MF_01458"/>
    </source>
</evidence>
<evidence type="ECO:0000256" key="14">
    <source>
        <dbReference type="ARBA" id="ARBA00061570"/>
    </source>
</evidence>
<dbReference type="PANTHER" id="PTHR23076:SF113">
    <property type="entry name" value="ATP-DEPENDENT ZINC METALLOPROTEASE FTSH 1, CHLOROPLASTIC-RELATED"/>
    <property type="match status" value="1"/>
</dbReference>
<dbReference type="GO" id="GO:0004222">
    <property type="term" value="F:metalloendopeptidase activity"/>
    <property type="evidence" value="ECO:0007669"/>
    <property type="project" value="InterPro"/>
</dbReference>
<comment type="similarity">
    <text evidence="16">Belongs to the AAA ATPase family.</text>
</comment>
<comment type="similarity">
    <text evidence="2 15">In the C-terminal section; belongs to the peptidase M41 family.</text>
</comment>
<dbReference type="GO" id="GO:0006508">
    <property type="term" value="P:proteolysis"/>
    <property type="evidence" value="ECO:0007669"/>
    <property type="project" value="UniProtKB-KW"/>
</dbReference>
<keyword evidence="12 15" id="KW-0482">Metalloprotease</keyword>
<dbReference type="Pfam" id="PF06480">
    <property type="entry name" value="FtsH_ext"/>
    <property type="match status" value="1"/>
</dbReference>
<dbReference type="PANTHER" id="PTHR23076">
    <property type="entry name" value="METALLOPROTEASE M41 FTSH"/>
    <property type="match status" value="1"/>
</dbReference>
<feature type="binding site" evidence="15">
    <location>
        <position position="424"/>
    </location>
    <ligand>
        <name>Zn(2+)</name>
        <dbReference type="ChEBI" id="CHEBI:29105"/>
        <note>catalytic</note>
    </ligand>
</feature>
<evidence type="ECO:0000256" key="13">
    <source>
        <dbReference type="ARBA" id="ARBA00023136"/>
    </source>
</evidence>
<evidence type="ECO:0000256" key="1">
    <source>
        <dbReference type="ARBA" id="ARBA00004370"/>
    </source>
</evidence>
<feature type="binding site" evidence="15">
    <location>
        <position position="428"/>
    </location>
    <ligand>
        <name>Zn(2+)</name>
        <dbReference type="ChEBI" id="CHEBI:29105"/>
        <note>catalytic</note>
    </ligand>
</feature>
<dbReference type="InterPro" id="IPR011546">
    <property type="entry name" value="Pept_M41_FtsH_extracell"/>
</dbReference>
<evidence type="ECO:0000256" key="7">
    <source>
        <dbReference type="ARBA" id="ARBA00022741"/>
    </source>
</evidence>
<dbReference type="Gene3D" id="3.30.720.210">
    <property type="match status" value="1"/>
</dbReference>
<keyword evidence="8 15" id="KW-0378">Hydrolase</keyword>
<name>A0A7C8HH18_9FIRM</name>
<dbReference type="FunFam" id="1.10.8.60:FF:000001">
    <property type="entry name" value="ATP-dependent zinc metalloprotease FtsH"/>
    <property type="match status" value="1"/>
</dbReference>
<dbReference type="Pfam" id="PF01434">
    <property type="entry name" value="Peptidase_M41"/>
    <property type="match status" value="1"/>
</dbReference>
<keyword evidence="5 15" id="KW-0812">Transmembrane</keyword>
<evidence type="ECO:0000256" key="9">
    <source>
        <dbReference type="ARBA" id="ARBA00022833"/>
    </source>
</evidence>
<dbReference type="InterPro" id="IPR000642">
    <property type="entry name" value="Peptidase_M41"/>
</dbReference>
<dbReference type="PROSITE" id="PS00674">
    <property type="entry name" value="AAA"/>
    <property type="match status" value="1"/>
</dbReference>
<dbReference type="InterPro" id="IPR041569">
    <property type="entry name" value="AAA_lid_3"/>
</dbReference>
<feature type="binding site" evidence="15">
    <location>
        <begin position="201"/>
        <end position="208"/>
    </location>
    <ligand>
        <name>ATP</name>
        <dbReference type="ChEBI" id="CHEBI:30616"/>
    </ligand>
</feature>
<keyword evidence="4 15" id="KW-0645">Protease</keyword>
<keyword evidence="7 15" id="KW-0547">Nucleotide-binding</keyword>
<comment type="subunit">
    <text evidence="15">Homohexamer.</text>
</comment>
<dbReference type="Pfam" id="PF17862">
    <property type="entry name" value="AAA_lid_3"/>
    <property type="match status" value="1"/>
</dbReference>
<dbReference type="EC" id="3.4.24.-" evidence="15"/>
<keyword evidence="6 15" id="KW-0479">Metal-binding</keyword>
<keyword evidence="9 15" id="KW-0862">Zinc</keyword>
<comment type="caution">
    <text evidence="18">The sequence shown here is derived from an EMBL/GenBank/DDBJ whole genome shotgun (WGS) entry which is preliminary data.</text>
</comment>
<feature type="transmembrane region" description="Helical" evidence="15">
    <location>
        <begin position="17"/>
        <end position="36"/>
    </location>
</feature>
<feature type="binding site" evidence="15">
    <location>
        <position position="502"/>
    </location>
    <ligand>
        <name>Zn(2+)</name>
        <dbReference type="ChEBI" id="CHEBI:29105"/>
        <note>catalytic</note>
    </ligand>
</feature>
<comment type="similarity">
    <text evidence="14 15">In the central section; belongs to the AAA ATPase family.</text>
</comment>
<keyword evidence="13 15" id="KW-0472">Membrane</keyword>
<sequence>MCKNSRGGHVVKKNRKYIWTIPIIALIVILGILFIYKQSNIEEISYSNFLEEVEAGNVEDVILNGTAKMQLHLKDIENKIYITDNPRNPELKEFLLKKGISVEEANSATAGSIIQGVLMIILFLIVFRYVSKRLTSQTSGNLMGLNVKEVELQKAKRFSFADVAGNEEAKEEVQDIIDFLQKPEKYVRYGARMPRGIIFYGPPGTGKTLMAKAIAGEAGVPFFSVSGSDFVQMYVGVGASRVRELFEKARKEGKAVIFIDEIDTLGKKRSNGLAGGNDERDQTLNALLTEMSGFKDNEGIIVIAATNRLDILDEALLRPGRFDRHIEIGLPDVNGREYILRLHGKNKPLSDNINLGKLAKQTVYFSGAMLENLLNEAAIMAAKRNAKKIDWMDIDKAFYKVIAGSEKKDRSTILQIEREVTAYHEAGHALITKLIAPHNTVSKVTIIPSTKGAGGFSMNIPPDKMYHTKKEMEAQIMISLGGRIAEELIFGEENITTGASNDIEKATQIIRDYVTKYGMSKKIGLLNTEILLNNNSQGYLEEILISECRSHMERLYFEAKELIIESKFFLNAIAEALLAQETINEEELDAIMEGTFLPQSKDTQYVESSNSIKLKPVIETI</sequence>
<gene>
    <name evidence="18" type="primary">hflB</name>
    <name evidence="15" type="synonym">ftsH</name>
    <name evidence="18" type="ORF">GND95_06780</name>
</gene>
<dbReference type="InterPro" id="IPR003959">
    <property type="entry name" value="ATPase_AAA_core"/>
</dbReference>
<dbReference type="InterPro" id="IPR037219">
    <property type="entry name" value="Peptidase_M41-like"/>
</dbReference>
<dbReference type="FunFam" id="3.40.50.300:FF:000001">
    <property type="entry name" value="ATP-dependent zinc metalloprotease FtsH"/>
    <property type="match status" value="1"/>
</dbReference>
<dbReference type="GO" id="GO:0008270">
    <property type="term" value="F:zinc ion binding"/>
    <property type="evidence" value="ECO:0007669"/>
    <property type="project" value="UniProtKB-UniRule"/>
</dbReference>
<feature type="domain" description="AAA+ ATPase" evidence="17">
    <location>
        <begin position="193"/>
        <end position="332"/>
    </location>
</feature>
<feature type="transmembrane region" description="Helical" evidence="15">
    <location>
        <begin position="107"/>
        <end position="130"/>
    </location>
</feature>
<dbReference type="InterPro" id="IPR005936">
    <property type="entry name" value="FtsH"/>
</dbReference>